<proteinExistence type="predicted"/>
<sequence length="475" mass="53553">MAGSDCYQSSSNVVLGPHSYHYPPKKSVFAVQGPKDQPYIQDFENNIRLPLQDFLVSRLSDCTWTLNVLRLGFEGNRYDNPIVIHLFVQTPDYFPDNADNAIKVLEGIEEVISQSSIPQRYGEINLTHNLANIYEEYTPRPGISIGREDYTIACSLTGFLKQNDDIYSLTCRHIAFPDDSFRSEYKYRNGEEKLQVFIPAMKDHVETKRRLKSTLDSIEFAIKNSAFKDAANIDKKYRNEILRKAALIRYNDAEDYCPNAGYVSAAPEERRKVPSYVGNLDWAIIHNVCAAPITPSKISKEPQISNLIQSKQEECQWSNDECKSFDSKCQMLQDSEEFVIKHPSPSSVLCTNKVYFKAPSRTLDWLACEMNCFKSIHHREGHGISEECVFVGRQYGGRVSGGGDSGALIYDIDIDTTDADKHTAALIPMAMIWGGNHHGTTISGSRDVTYATPIGAVLKDIECEMGWDEGSLRFC</sequence>
<dbReference type="OrthoDB" id="3565252at2759"/>
<gene>
    <name evidence="1" type="ORF">BcDW1_7594</name>
</gene>
<organism evidence="1 2">
    <name type="scientific">Botryotinia fuckeliana (strain BcDW1)</name>
    <name type="common">Noble rot fungus</name>
    <name type="synonym">Botrytis cinerea</name>
    <dbReference type="NCBI Taxonomy" id="1290391"/>
    <lineage>
        <taxon>Eukaryota</taxon>
        <taxon>Fungi</taxon>
        <taxon>Dikarya</taxon>
        <taxon>Ascomycota</taxon>
        <taxon>Pezizomycotina</taxon>
        <taxon>Leotiomycetes</taxon>
        <taxon>Helotiales</taxon>
        <taxon>Sclerotiniaceae</taxon>
        <taxon>Botrytis</taxon>
    </lineage>
</organism>
<dbReference type="AlphaFoldDB" id="M7UJN2"/>
<evidence type="ECO:0000313" key="1">
    <source>
        <dbReference type="EMBL" id="EMR83752.1"/>
    </source>
</evidence>
<name>M7UJN2_BOTF1</name>
<accession>M7UJN2</accession>
<evidence type="ECO:0000313" key="2">
    <source>
        <dbReference type="Proteomes" id="UP000012045"/>
    </source>
</evidence>
<dbReference type="Proteomes" id="UP000012045">
    <property type="component" value="Unassembled WGS sequence"/>
</dbReference>
<protein>
    <submittedName>
        <fullName evidence="1">Uncharacterized protein</fullName>
    </submittedName>
</protein>
<dbReference type="HOGENOM" id="CLU_501511_0_0_1"/>
<dbReference type="EMBL" id="KB707981">
    <property type="protein sequence ID" value="EMR83752.1"/>
    <property type="molecule type" value="Genomic_DNA"/>
</dbReference>
<reference evidence="2" key="1">
    <citation type="journal article" date="2013" name="Genome Announc.">
        <title>Draft genome sequence of Botrytis cinerea BcDW1, inoculum for noble rot of grape berries.</title>
        <authorList>
            <person name="Blanco-Ulate B."/>
            <person name="Allen G."/>
            <person name="Powell A.L."/>
            <person name="Cantu D."/>
        </authorList>
    </citation>
    <scope>NUCLEOTIDE SEQUENCE [LARGE SCALE GENOMIC DNA]</scope>
    <source>
        <strain evidence="2">BcDW1</strain>
    </source>
</reference>